<evidence type="ECO:0000313" key="3">
    <source>
        <dbReference type="Proteomes" id="UP001565220"/>
    </source>
</evidence>
<dbReference type="RefSeq" id="WP_294181172.1">
    <property type="nucleotide sequence ID" value="NZ_JBGFFE010000002.1"/>
</dbReference>
<feature type="region of interest" description="Disordered" evidence="1">
    <location>
        <begin position="45"/>
        <end position="124"/>
    </location>
</feature>
<reference evidence="2 3" key="1">
    <citation type="submission" date="2024-08" db="EMBL/GenBank/DDBJ databases">
        <title>Clostridium lapicellarii sp. nov., and Clostridium renhuaiense sp. nov., two species isolated from the mud in a fermentation cellar used for producing sauce-flavour Chinese liquors.</title>
        <authorList>
            <person name="Yang F."/>
            <person name="Wang H."/>
            <person name="Chen L.Q."/>
            <person name="Zhou N."/>
            <person name="Lu J.J."/>
            <person name="Pu X.X."/>
            <person name="Wan B."/>
            <person name="Wang L."/>
            <person name="Liu S.J."/>
        </authorList>
    </citation>
    <scope>NUCLEOTIDE SEQUENCE [LARGE SCALE GENOMIC DNA]</scope>
    <source>
        <strain evidence="2 3">MT-113</strain>
    </source>
</reference>
<comment type="caution">
    <text evidence="2">The sequence shown here is derived from an EMBL/GenBank/DDBJ whole genome shotgun (WGS) entry which is preliminary data.</text>
</comment>
<sequence>MKIKENKKKYIIALVAFAVFAVLFAIGLKANSIYSNTLTNKQMSAQESQDKSSGAGNISGNTAKANKDGKNVKNTDAANSSAGIGSSSAGKKGKSSINSSTKSKKGGSGNTSSKSSNPSTVTSNGIVKVSASDPESSATFQVVDTVHGNKMIISRNIDSSMNGQTVGYITERILDSAKISYKATGSASTLYFAAIDGLEEKKAGKLSGWCYYVKKKGDSVFHKPNIGSGQWVWHTGDVVVWRYLADGINDGYGMDWGKGSF</sequence>
<evidence type="ECO:0000313" key="2">
    <source>
        <dbReference type="EMBL" id="MEY8762573.1"/>
    </source>
</evidence>
<name>A0ABV4DX91_9CLOT</name>
<proteinExistence type="predicted"/>
<dbReference type="Proteomes" id="UP001565220">
    <property type="component" value="Unassembled WGS sequence"/>
</dbReference>
<accession>A0ABV4DX91</accession>
<keyword evidence="3" id="KW-1185">Reference proteome</keyword>
<organism evidence="2 3">
    <name type="scientific">Clostridium lapidicellarium</name>
    <dbReference type="NCBI Taxonomy" id="3240931"/>
    <lineage>
        <taxon>Bacteria</taxon>
        <taxon>Bacillati</taxon>
        <taxon>Bacillota</taxon>
        <taxon>Clostridia</taxon>
        <taxon>Eubacteriales</taxon>
        <taxon>Clostridiaceae</taxon>
        <taxon>Clostridium</taxon>
    </lineage>
</organism>
<gene>
    <name evidence="2" type="ORF">AB8S09_02760</name>
</gene>
<feature type="compositionally biased region" description="Low complexity" evidence="1">
    <location>
        <begin position="77"/>
        <end position="101"/>
    </location>
</feature>
<protein>
    <submittedName>
        <fullName evidence="2">DUF4430 domain-containing protein</fullName>
    </submittedName>
</protein>
<evidence type="ECO:0000256" key="1">
    <source>
        <dbReference type="SAM" id="MobiDB-lite"/>
    </source>
</evidence>
<dbReference type="EMBL" id="JBGFFE010000002">
    <property type="protein sequence ID" value="MEY8762573.1"/>
    <property type="molecule type" value="Genomic_DNA"/>
</dbReference>
<feature type="compositionally biased region" description="Polar residues" evidence="1">
    <location>
        <begin position="45"/>
        <end position="64"/>
    </location>
</feature>